<dbReference type="Pfam" id="PF13439">
    <property type="entry name" value="Glyco_transf_4"/>
    <property type="match status" value="1"/>
</dbReference>
<dbReference type="Gene3D" id="3.40.50.2000">
    <property type="entry name" value="Glycogen Phosphorylase B"/>
    <property type="match status" value="2"/>
</dbReference>
<dbReference type="RefSeq" id="WP_345475327.1">
    <property type="nucleotide sequence ID" value="NZ_BAABHF010000065.1"/>
</dbReference>
<sequence length="405" mass="43394">MAELRTSGERTSDERTDRRTTDRDRRPAGAFPGGPARVCLLIGQLGLGGTEKQLVLLAQGLRARGIDVHVLLMFEGGPREGALRAAGIPVTHLGFVSAAAGARMLPANAAAFARLVRQLRRLRPAVLHAFLFHSYVTAAPAARLAGVRVLVAGRRSLGDFKRGRHVMLAVERLATGMTDLLVANAEAVAEDTRRQEKVSPDKIVTVYNGLPDSAFAPAAPTVIDTTAPVVLCIANLKPDKGHRYLIDAVARLRDQGLPTTLALVGDGPQRRALEEQTARVGADVRFLGTRTDVEPLLARAQVVALPSLHEGMSNAVMEAMAAGRPVVATDVGGTGELLRDRGVLVPPSDGAALAEGIGRVLRDHGLAERLAARARAWSLEHLHVDAMVDRHVQIYRELLERRCAE</sequence>
<feature type="compositionally biased region" description="Basic and acidic residues" evidence="3">
    <location>
        <begin position="1"/>
        <end position="27"/>
    </location>
</feature>
<reference evidence="6" key="1">
    <citation type="journal article" date="2019" name="Int. J. Syst. Evol. Microbiol.">
        <title>The Global Catalogue of Microorganisms (GCM) 10K type strain sequencing project: providing services to taxonomists for standard genome sequencing and annotation.</title>
        <authorList>
            <consortium name="The Broad Institute Genomics Platform"/>
            <consortium name="The Broad Institute Genome Sequencing Center for Infectious Disease"/>
            <person name="Wu L."/>
            <person name="Ma J."/>
        </authorList>
    </citation>
    <scope>NUCLEOTIDE SEQUENCE [LARGE SCALE GENOMIC DNA]</scope>
    <source>
        <strain evidence="6">JCM 17933</strain>
    </source>
</reference>
<evidence type="ECO:0000256" key="2">
    <source>
        <dbReference type="ARBA" id="ARBA00022679"/>
    </source>
</evidence>
<evidence type="ECO:0000313" key="6">
    <source>
        <dbReference type="Proteomes" id="UP001500503"/>
    </source>
</evidence>
<dbReference type="SUPFAM" id="SSF53756">
    <property type="entry name" value="UDP-Glycosyltransferase/glycogen phosphorylase"/>
    <property type="match status" value="1"/>
</dbReference>
<keyword evidence="6" id="KW-1185">Reference proteome</keyword>
<name>A0ABP8R701_9ACTN</name>
<protein>
    <submittedName>
        <fullName evidence="5">Glycosyltransferase</fullName>
    </submittedName>
</protein>
<evidence type="ECO:0000259" key="4">
    <source>
        <dbReference type="Pfam" id="PF13439"/>
    </source>
</evidence>
<feature type="domain" description="Glycosyltransferase subfamily 4-like N-terminal" evidence="4">
    <location>
        <begin position="48"/>
        <end position="210"/>
    </location>
</feature>
<keyword evidence="2" id="KW-0808">Transferase</keyword>
<organism evidence="5 6">
    <name type="scientific">Actinoallomurus oryzae</name>
    <dbReference type="NCBI Taxonomy" id="502180"/>
    <lineage>
        <taxon>Bacteria</taxon>
        <taxon>Bacillati</taxon>
        <taxon>Actinomycetota</taxon>
        <taxon>Actinomycetes</taxon>
        <taxon>Streptosporangiales</taxon>
        <taxon>Thermomonosporaceae</taxon>
        <taxon>Actinoallomurus</taxon>
    </lineage>
</organism>
<keyword evidence="1" id="KW-0328">Glycosyltransferase</keyword>
<accession>A0ABP8R701</accession>
<dbReference type="PANTHER" id="PTHR12526">
    <property type="entry name" value="GLYCOSYLTRANSFERASE"/>
    <property type="match status" value="1"/>
</dbReference>
<dbReference type="EMBL" id="BAABHF010000065">
    <property type="protein sequence ID" value="GAA4519880.1"/>
    <property type="molecule type" value="Genomic_DNA"/>
</dbReference>
<feature type="region of interest" description="Disordered" evidence="3">
    <location>
        <begin position="1"/>
        <end position="31"/>
    </location>
</feature>
<evidence type="ECO:0000313" key="5">
    <source>
        <dbReference type="EMBL" id="GAA4519880.1"/>
    </source>
</evidence>
<comment type="caution">
    <text evidence="5">The sequence shown here is derived from an EMBL/GenBank/DDBJ whole genome shotgun (WGS) entry which is preliminary data.</text>
</comment>
<dbReference type="Proteomes" id="UP001500503">
    <property type="component" value="Unassembled WGS sequence"/>
</dbReference>
<evidence type="ECO:0000256" key="3">
    <source>
        <dbReference type="SAM" id="MobiDB-lite"/>
    </source>
</evidence>
<dbReference type="PANTHER" id="PTHR12526:SF638">
    <property type="entry name" value="SPORE COAT PROTEIN SA"/>
    <property type="match status" value="1"/>
</dbReference>
<dbReference type="InterPro" id="IPR028098">
    <property type="entry name" value="Glyco_trans_4-like_N"/>
</dbReference>
<gene>
    <name evidence="5" type="ORF">GCM10023191_095950</name>
</gene>
<evidence type="ECO:0000256" key="1">
    <source>
        <dbReference type="ARBA" id="ARBA00022676"/>
    </source>
</evidence>
<proteinExistence type="predicted"/>
<dbReference type="Pfam" id="PF13692">
    <property type="entry name" value="Glyco_trans_1_4"/>
    <property type="match status" value="1"/>
</dbReference>